<feature type="domain" description="Pterin-binding" evidence="10">
    <location>
        <begin position="116"/>
        <end position="365"/>
    </location>
</feature>
<keyword evidence="7" id="KW-0479">Metal-binding</keyword>
<proteinExistence type="inferred from homology"/>
<dbReference type="CDD" id="cd00739">
    <property type="entry name" value="DHPS"/>
    <property type="match status" value="1"/>
</dbReference>
<dbReference type="PROSITE" id="PS00792">
    <property type="entry name" value="DHPS_1"/>
    <property type="match status" value="1"/>
</dbReference>
<dbReference type="InterPro" id="IPR000489">
    <property type="entry name" value="Pterin-binding_dom"/>
</dbReference>
<dbReference type="Gene3D" id="3.20.20.20">
    <property type="entry name" value="Dihydropteroate synthase-like"/>
    <property type="match status" value="1"/>
</dbReference>
<evidence type="ECO:0000313" key="11">
    <source>
        <dbReference type="EMBL" id="KXI17878.1"/>
    </source>
</evidence>
<evidence type="ECO:0000256" key="2">
    <source>
        <dbReference type="ARBA" id="ARBA00001946"/>
    </source>
</evidence>
<evidence type="ECO:0000256" key="8">
    <source>
        <dbReference type="ARBA" id="ARBA00022842"/>
    </source>
</evidence>
<comment type="pathway">
    <text evidence="3">Cofactor biosynthesis; tetrahydrofolate biosynthesis; 7,8-dihydrofolate from 2-amino-4-hydroxy-6-hydroxymethyl-7,8-dihydropteridine diphosphate and 4-aminobenzoate: step 1/2.</text>
</comment>
<evidence type="ECO:0000256" key="4">
    <source>
        <dbReference type="ARBA" id="ARBA00009503"/>
    </source>
</evidence>
<dbReference type="EC" id="2.5.1.15" evidence="5"/>
<dbReference type="PATRIC" id="fig|2702.101.peg.509"/>
<dbReference type="Proteomes" id="UP000070505">
    <property type="component" value="Unassembled WGS sequence"/>
</dbReference>
<evidence type="ECO:0000256" key="6">
    <source>
        <dbReference type="ARBA" id="ARBA00022679"/>
    </source>
</evidence>
<evidence type="ECO:0000256" key="9">
    <source>
        <dbReference type="ARBA" id="ARBA00022909"/>
    </source>
</evidence>
<accession>A0A135Z8C2</accession>
<organism evidence="11 12">
    <name type="scientific">Gardnerella vaginalis</name>
    <dbReference type="NCBI Taxonomy" id="2702"/>
    <lineage>
        <taxon>Bacteria</taxon>
        <taxon>Bacillati</taxon>
        <taxon>Actinomycetota</taxon>
        <taxon>Actinomycetes</taxon>
        <taxon>Bifidobacteriales</taxon>
        <taxon>Bifidobacteriaceae</taxon>
        <taxon>Gardnerella</taxon>
    </lineage>
</organism>
<dbReference type="InterPro" id="IPR011005">
    <property type="entry name" value="Dihydropteroate_synth-like_sf"/>
</dbReference>
<dbReference type="GO" id="GO:0046872">
    <property type="term" value="F:metal ion binding"/>
    <property type="evidence" value="ECO:0007669"/>
    <property type="project" value="UniProtKB-KW"/>
</dbReference>
<evidence type="ECO:0000256" key="5">
    <source>
        <dbReference type="ARBA" id="ARBA00012458"/>
    </source>
</evidence>
<dbReference type="RefSeq" id="WP_075523399.1">
    <property type="nucleotide sequence ID" value="NZ_KQ961857.1"/>
</dbReference>
<comment type="caution">
    <text evidence="11">The sequence shown here is derived from an EMBL/GenBank/DDBJ whole genome shotgun (WGS) entry which is preliminary data.</text>
</comment>
<dbReference type="GO" id="GO:0004156">
    <property type="term" value="F:dihydropteroate synthase activity"/>
    <property type="evidence" value="ECO:0007669"/>
    <property type="project" value="UniProtKB-EC"/>
</dbReference>
<keyword evidence="9" id="KW-0289">Folate biosynthesis</keyword>
<dbReference type="SUPFAM" id="SSF51717">
    <property type="entry name" value="Dihydropteroate synthetase-like"/>
    <property type="match status" value="1"/>
</dbReference>
<keyword evidence="8" id="KW-0460">Magnesium</keyword>
<dbReference type="PANTHER" id="PTHR20941:SF1">
    <property type="entry name" value="FOLIC ACID SYNTHESIS PROTEIN FOL1"/>
    <property type="match status" value="1"/>
</dbReference>
<dbReference type="InterPro" id="IPR045031">
    <property type="entry name" value="DHP_synth-like"/>
</dbReference>
<comment type="similarity">
    <text evidence="4">Belongs to the DHPS family.</text>
</comment>
<comment type="cofactor">
    <cofactor evidence="2">
        <name>Mg(2+)</name>
        <dbReference type="ChEBI" id="CHEBI:18420"/>
    </cofactor>
</comment>
<evidence type="ECO:0000256" key="1">
    <source>
        <dbReference type="ARBA" id="ARBA00000012"/>
    </source>
</evidence>
<dbReference type="GO" id="GO:0046654">
    <property type="term" value="P:tetrahydrofolate biosynthetic process"/>
    <property type="evidence" value="ECO:0007669"/>
    <property type="project" value="TreeGrafter"/>
</dbReference>
<evidence type="ECO:0000256" key="3">
    <source>
        <dbReference type="ARBA" id="ARBA00004763"/>
    </source>
</evidence>
<evidence type="ECO:0000256" key="7">
    <source>
        <dbReference type="ARBA" id="ARBA00022723"/>
    </source>
</evidence>
<name>A0A135Z8C2_GARVA</name>
<comment type="catalytic activity">
    <reaction evidence="1">
        <text>(7,8-dihydropterin-6-yl)methyl diphosphate + 4-aminobenzoate = 7,8-dihydropteroate + diphosphate</text>
        <dbReference type="Rhea" id="RHEA:19949"/>
        <dbReference type="ChEBI" id="CHEBI:17836"/>
        <dbReference type="ChEBI" id="CHEBI:17839"/>
        <dbReference type="ChEBI" id="CHEBI:33019"/>
        <dbReference type="ChEBI" id="CHEBI:72950"/>
        <dbReference type="EC" id="2.5.1.15"/>
    </reaction>
</comment>
<sequence>MKITLVQNIEAKSFAEQVLLDQVEQSQQLALQWEDIPVDYTKKIVDFLRHFDVSYYVKESCVQFMLPLIALKPFLSECEKLWNNDADLLESIHKILREKSIIWRAGRFCFDTLDKPIVYAILNITPDSFYDGGKYQSEKEVKDHIEEMIDAGADVIEVGGQTTKPGGYLEISPEDEIKRVIPAIRYIHDNYPKVAVAVDTYKLPVMKKAVEEGVDIVNDVRAFDTPEKVKLMAESNVGLVTMHSNRDKEYDNLTSSMCEFFKDNLQMLIDAGIDKNRIILDQGIGYAKVADGEQDYAMMRNINQLHRFGRPILVAISRKGFGKKLFNLDKEDRLPVTLVAQSAMFMRGGRVIRVHDVAETRQLVDMIDIINRSYWVK</sequence>
<dbReference type="EMBL" id="LSRC01000019">
    <property type="protein sequence ID" value="KXI17878.1"/>
    <property type="molecule type" value="Genomic_DNA"/>
</dbReference>
<dbReference type="GO" id="GO:0046656">
    <property type="term" value="P:folic acid biosynthetic process"/>
    <property type="evidence" value="ECO:0007669"/>
    <property type="project" value="UniProtKB-KW"/>
</dbReference>
<dbReference type="NCBIfam" id="TIGR01496">
    <property type="entry name" value="DHPS"/>
    <property type="match status" value="1"/>
</dbReference>
<dbReference type="PANTHER" id="PTHR20941">
    <property type="entry name" value="FOLATE SYNTHESIS PROTEINS"/>
    <property type="match status" value="1"/>
</dbReference>
<dbReference type="Pfam" id="PF00809">
    <property type="entry name" value="Pterin_bind"/>
    <property type="match status" value="1"/>
</dbReference>
<evidence type="ECO:0000259" key="10">
    <source>
        <dbReference type="PROSITE" id="PS50972"/>
    </source>
</evidence>
<keyword evidence="6" id="KW-0808">Transferase</keyword>
<dbReference type="InterPro" id="IPR006390">
    <property type="entry name" value="DHP_synth_dom"/>
</dbReference>
<reference evidence="12" key="1">
    <citation type="submission" date="2016-02" db="EMBL/GenBank/DDBJ databases">
        <authorList>
            <person name="Mitreva M."/>
            <person name="Pepin K.H."/>
            <person name="Mihindukulasuriya K.A."/>
            <person name="Fulton R."/>
            <person name="Fronick C."/>
            <person name="O'Laughlin M."/>
            <person name="Miner T."/>
            <person name="Herter B."/>
            <person name="Rosa B.A."/>
            <person name="Cordes M."/>
            <person name="Tomlinson C."/>
            <person name="Wollam A."/>
            <person name="Palsikar V.B."/>
            <person name="Mardis E.R."/>
            <person name="Wilson R.K."/>
        </authorList>
    </citation>
    <scope>NUCLEOTIDE SEQUENCE [LARGE SCALE GENOMIC DNA]</scope>
    <source>
        <strain evidence="12">CMW7778B</strain>
    </source>
</reference>
<gene>
    <name evidence="11" type="ORF">HMPREF3230_00526</name>
</gene>
<dbReference type="AlphaFoldDB" id="A0A135Z8C2"/>
<dbReference type="PROSITE" id="PS50972">
    <property type="entry name" value="PTERIN_BINDING"/>
    <property type="match status" value="1"/>
</dbReference>
<protein>
    <recommendedName>
        <fullName evidence="5">dihydropteroate synthase</fullName>
        <ecNumber evidence="5">2.5.1.15</ecNumber>
    </recommendedName>
</protein>
<dbReference type="GO" id="GO:0005829">
    <property type="term" value="C:cytosol"/>
    <property type="evidence" value="ECO:0007669"/>
    <property type="project" value="TreeGrafter"/>
</dbReference>
<evidence type="ECO:0000313" key="12">
    <source>
        <dbReference type="Proteomes" id="UP000070505"/>
    </source>
</evidence>